<dbReference type="Proteomes" id="UP000293874">
    <property type="component" value="Unassembled WGS sequence"/>
</dbReference>
<name>A0A4Q7N0G0_9BACT</name>
<keyword evidence="3" id="KW-1185">Reference proteome</keyword>
<dbReference type="RefSeq" id="WP_207234188.1">
    <property type="nucleotide sequence ID" value="NZ_CP042431.1"/>
</dbReference>
<accession>A0A4Q7N0G0</accession>
<evidence type="ECO:0000313" key="3">
    <source>
        <dbReference type="Proteomes" id="UP000293874"/>
    </source>
</evidence>
<gene>
    <name evidence="2" type="ORF">EV199_0926</name>
</gene>
<dbReference type="SUPFAM" id="SSF48452">
    <property type="entry name" value="TPR-like"/>
    <property type="match status" value="1"/>
</dbReference>
<proteinExistence type="predicted"/>
<dbReference type="InterPro" id="IPR011990">
    <property type="entry name" value="TPR-like_helical_dom_sf"/>
</dbReference>
<reference evidence="2 3" key="1">
    <citation type="submission" date="2019-02" db="EMBL/GenBank/DDBJ databases">
        <title>Genomic Encyclopedia of Type Strains, Phase IV (KMG-IV): sequencing the most valuable type-strain genomes for metagenomic binning, comparative biology and taxonomic classification.</title>
        <authorList>
            <person name="Goeker M."/>
        </authorList>
    </citation>
    <scope>NUCLEOTIDE SEQUENCE [LARGE SCALE GENOMIC DNA]</scope>
    <source>
        <strain evidence="2 3">DSM 18116</strain>
    </source>
</reference>
<dbReference type="InterPro" id="IPR033985">
    <property type="entry name" value="SusD-like_N"/>
</dbReference>
<sequence length="503" mass="57831">MKPIQRWLLLLLLPLYTFQGCNKFLDVSSNDQVLQESIFKNGEGIRIAVNGVYRLLSGTDLYGKNLSWGVISAMGNNYDYYYTPFDMRDAASFNYESSSTQSLMEQVWKRSYNVLANCNNIIQEVGKKDTGVFAQGSNEKNMILGEMYGIRAMVHFDLLRIFAPSPAAGATGLTIPYVSSYPDYQPARLDMPTIFTRIIEDMTKAQSLLASIDTVFLRSTMRLPTGRIKTANSPYNIPQGEFFCFRAQRMNYFAATALLARIQLYKGDYVEAYKQAKIVYDAQRRNWFAWTSSIYQGQITDVDFIYTKRPDELVLAFSNSFNYDNYDAIINSNQGQSQFFRMNSGYMSKLFEGDLDDFRLVGWYNRYNDQRYLTWQRPRGNSYNAEQVLKSQGPLLPVIRFTEMYHILIECLLRQQNTGDAIPIFNTLRINRGAKTPINPAATPGQLMDMLVKDITRESLTEGQTFFLYKRLNRNIFNGATDLVMAPQDWYAPFPLSETAYML</sequence>
<dbReference type="Pfam" id="PF14322">
    <property type="entry name" value="SusD-like_3"/>
    <property type="match status" value="1"/>
</dbReference>
<dbReference type="EMBL" id="SGXA01000001">
    <property type="protein sequence ID" value="RZS75067.1"/>
    <property type="molecule type" value="Genomic_DNA"/>
</dbReference>
<evidence type="ECO:0000313" key="2">
    <source>
        <dbReference type="EMBL" id="RZS75067.1"/>
    </source>
</evidence>
<evidence type="ECO:0000259" key="1">
    <source>
        <dbReference type="Pfam" id="PF14322"/>
    </source>
</evidence>
<organism evidence="2 3">
    <name type="scientific">Pseudobacter ginsenosidimutans</name>
    <dbReference type="NCBI Taxonomy" id="661488"/>
    <lineage>
        <taxon>Bacteria</taxon>
        <taxon>Pseudomonadati</taxon>
        <taxon>Bacteroidota</taxon>
        <taxon>Chitinophagia</taxon>
        <taxon>Chitinophagales</taxon>
        <taxon>Chitinophagaceae</taxon>
        <taxon>Pseudobacter</taxon>
    </lineage>
</organism>
<protein>
    <submittedName>
        <fullName evidence="2">SusD-like starch-binding protein associating with outer membrane</fullName>
    </submittedName>
</protein>
<comment type="caution">
    <text evidence="2">The sequence shown here is derived from an EMBL/GenBank/DDBJ whole genome shotgun (WGS) entry which is preliminary data.</text>
</comment>
<dbReference type="Gene3D" id="1.25.40.900">
    <property type="match status" value="1"/>
</dbReference>
<dbReference type="AlphaFoldDB" id="A0A4Q7N0G0"/>
<dbReference type="Gene3D" id="1.25.40.390">
    <property type="match status" value="1"/>
</dbReference>
<feature type="domain" description="SusD-like N-terminal" evidence="1">
    <location>
        <begin position="23"/>
        <end position="211"/>
    </location>
</feature>
<dbReference type="PROSITE" id="PS51257">
    <property type="entry name" value="PROKAR_LIPOPROTEIN"/>
    <property type="match status" value="1"/>
</dbReference>